<keyword evidence="3" id="KW-1185">Reference proteome</keyword>
<reference evidence="3" key="1">
    <citation type="submission" date="2016-06" db="EMBL/GenBank/DDBJ databases">
        <title>Parallel loss of symbiosis genes in relatives of nitrogen-fixing non-legume Parasponia.</title>
        <authorList>
            <person name="Van Velzen R."/>
            <person name="Holmer R."/>
            <person name="Bu F."/>
            <person name="Rutten L."/>
            <person name="Van Zeijl A."/>
            <person name="Liu W."/>
            <person name="Santuari L."/>
            <person name="Cao Q."/>
            <person name="Sharma T."/>
            <person name="Shen D."/>
            <person name="Roswanjaya Y."/>
            <person name="Wardhani T."/>
            <person name="Kalhor M.S."/>
            <person name="Jansen J."/>
            <person name="Van den Hoogen J."/>
            <person name="Gungor B."/>
            <person name="Hartog M."/>
            <person name="Hontelez J."/>
            <person name="Verver J."/>
            <person name="Yang W.-C."/>
            <person name="Schijlen E."/>
            <person name="Repin R."/>
            <person name="Schilthuizen M."/>
            <person name="Schranz E."/>
            <person name="Heidstra R."/>
            <person name="Miyata K."/>
            <person name="Fedorova E."/>
            <person name="Kohlen W."/>
            <person name="Bisseling T."/>
            <person name="Smit S."/>
            <person name="Geurts R."/>
        </authorList>
    </citation>
    <scope>NUCLEOTIDE SEQUENCE [LARGE SCALE GENOMIC DNA]</scope>
    <source>
        <strain evidence="3">cv. WU1-14</strain>
    </source>
</reference>
<proteinExistence type="predicted"/>
<name>A0A2P5AJV2_PARAD</name>
<dbReference type="EMBL" id="JXTB01000552">
    <property type="protein sequence ID" value="PON36826.1"/>
    <property type="molecule type" value="Genomic_DNA"/>
</dbReference>
<sequence length="119" mass="13877">MDENGKGENDNLAVKKKNRRNATEDLLKRNGRIVKTLSKMSSKHCQRSVENENDQNSIETPSKLHQTSIENCVEIWQNPIENLSRCHQNERPLKQYQNVVKIFYSHHRKANPLKSVEIP</sequence>
<feature type="region of interest" description="Disordered" evidence="1">
    <location>
        <begin position="1"/>
        <end position="62"/>
    </location>
</feature>
<organism evidence="2 3">
    <name type="scientific">Parasponia andersonii</name>
    <name type="common">Sponia andersonii</name>
    <dbReference type="NCBI Taxonomy" id="3476"/>
    <lineage>
        <taxon>Eukaryota</taxon>
        <taxon>Viridiplantae</taxon>
        <taxon>Streptophyta</taxon>
        <taxon>Embryophyta</taxon>
        <taxon>Tracheophyta</taxon>
        <taxon>Spermatophyta</taxon>
        <taxon>Magnoliopsida</taxon>
        <taxon>eudicotyledons</taxon>
        <taxon>Gunneridae</taxon>
        <taxon>Pentapetalae</taxon>
        <taxon>rosids</taxon>
        <taxon>fabids</taxon>
        <taxon>Rosales</taxon>
        <taxon>Cannabaceae</taxon>
        <taxon>Parasponia</taxon>
    </lineage>
</organism>
<evidence type="ECO:0000313" key="3">
    <source>
        <dbReference type="Proteomes" id="UP000237105"/>
    </source>
</evidence>
<dbReference type="Proteomes" id="UP000237105">
    <property type="component" value="Unassembled WGS sequence"/>
</dbReference>
<accession>A0A2P5AJV2</accession>
<gene>
    <name evidence="2" type="ORF">PanWU01x14_325180</name>
</gene>
<evidence type="ECO:0000256" key="1">
    <source>
        <dbReference type="SAM" id="MobiDB-lite"/>
    </source>
</evidence>
<comment type="caution">
    <text evidence="2">The sequence shown here is derived from an EMBL/GenBank/DDBJ whole genome shotgun (WGS) entry which is preliminary data.</text>
</comment>
<dbReference type="AlphaFoldDB" id="A0A2P5AJV2"/>
<protein>
    <submittedName>
        <fullName evidence="2">Uncharacterized protein</fullName>
    </submittedName>
</protein>
<evidence type="ECO:0000313" key="2">
    <source>
        <dbReference type="EMBL" id="PON36826.1"/>
    </source>
</evidence>